<protein>
    <submittedName>
        <fullName evidence="1">Uncharacterized protein</fullName>
    </submittedName>
</protein>
<evidence type="ECO:0000313" key="1">
    <source>
        <dbReference type="EMBL" id="PWN57951.1"/>
    </source>
</evidence>
<dbReference type="EMBL" id="PPEG02000016">
    <property type="protein sequence ID" value="PWN57951.1"/>
    <property type="molecule type" value="Genomic_DNA"/>
</dbReference>
<dbReference type="Proteomes" id="UP000236413">
    <property type="component" value="Unassembled WGS sequence"/>
</dbReference>
<dbReference type="RefSeq" id="WP_109739351.1">
    <property type="nucleotide sequence ID" value="NZ_PPEG02000016.1"/>
</dbReference>
<accession>A0A316W9F8</accession>
<comment type="caution">
    <text evidence="1">The sequence shown here is derived from an EMBL/GenBank/DDBJ whole genome shotgun (WGS) entry which is preliminary data.</text>
</comment>
<gene>
    <name evidence="1" type="ORF">C1634_025195</name>
</gene>
<reference evidence="1 2" key="1">
    <citation type="submission" date="2018-04" db="EMBL/GenBank/DDBJ databases">
        <title>Chryseobacterium oncorhynchi 701B-08T from rainbow trout, and Chryseobacterium viscerum 687B-08T from diseased fish.</title>
        <authorList>
            <person name="Jeong J.-J."/>
            <person name="Lee Y.J."/>
            <person name="Pathiraja D."/>
            <person name="Park B."/>
            <person name="Choi I.-G."/>
            <person name="Kim K.D."/>
        </authorList>
    </citation>
    <scope>NUCLEOTIDE SEQUENCE [LARGE SCALE GENOMIC DNA]</scope>
    <source>
        <strain evidence="1 2">687B-08</strain>
    </source>
</reference>
<proteinExistence type="predicted"/>
<evidence type="ECO:0000313" key="2">
    <source>
        <dbReference type="Proteomes" id="UP000236413"/>
    </source>
</evidence>
<sequence>MLIKTKEQLIPELVTAINEIAEIYPVLVSSIQPMLQKFCKPWLEATGAGLPASGSLLTPSGLPFEFSFSSDSNDICYTAEPGLFNGKTKEKYQFIQKLIPYFTPKDHSFLETLMIQPLQCFGSWVSVRHKGSTKAFKVYQEVVPAMYAHFKKEMMQGIPGLPDLKYLRPMLLGLVPGMPDVREYYFKIERSDPLGLHQLLLTAEIPGQLPLLINALSSISGSVKFNDLSLGASYKTLPHSAPELTLFLHIPELFPTNLAARTGILNFVKQLGGTMPLYERMSHCLTEKEPDFPLHSIISIRPAKPAGKLACTIGFSPFSRISGSPPHRH</sequence>
<name>A0A316W9F8_9FLAO</name>
<organism evidence="1 2">
    <name type="scientific">Chryseobacterium viscerum</name>
    <dbReference type="NCBI Taxonomy" id="1037377"/>
    <lineage>
        <taxon>Bacteria</taxon>
        <taxon>Pseudomonadati</taxon>
        <taxon>Bacteroidota</taxon>
        <taxon>Flavobacteriia</taxon>
        <taxon>Flavobacteriales</taxon>
        <taxon>Weeksellaceae</taxon>
        <taxon>Chryseobacterium group</taxon>
        <taxon>Chryseobacterium</taxon>
    </lineage>
</organism>
<dbReference type="AlphaFoldDB" id="A0A316W9F8"/>